<dbReference type="Pfam" id="PF00027">
    <property type="entry name" value="cNMP_binding"/>
    <property type="match status" value="1"/>
</dbReference>
<dbReference type="InterPro" id="IPR012318">
    <property type="entry name" value="HTH_CRP"/>
</dbReference>
<reference evidence="7" key="2">
    <citation type="journal article" date="2019" name="Int. J. Syst. Evol. Microbiol.">
        <title>Faecalibacillus intestinalis gen. nov., sp. nov. and Faecalibacillus faecis sp. nov., isolated from human faeces.</title>
        <authorList>
            <person name="Seo B."/>
            <person name="Jeon K."/>
            <person name="Baek I."/>
            <person name="Lee Y.M."/>
            <person name="Baek K."/>
            <person name="Ko G."/>
        </authorList>
    </citation>
    <scope>NUCLEOTIDE SEQUENCE</scope>
    <source>
        <strain evidence="7">SNUG30370</strain>
    </source>
</reference>
<dbReference type="PROSITE" id="PS50042">
    <property type="entry name" value="CNMP_BINDING_3"/>
    <property type="match status" value="1"/>
</dbReference>
<dbReference type="Proteomes" id="UP000241201">
    <property type="component" value="Unassembled WGS sequence"/>
</dbReference>
<evidence type="ECO:0000313" key="7">
    <source>
        <dbReference type="EMBL" id="PST42177.1"/>
    </source>
</evidence>
<keyword evidence="8" id="KW-1185">Reference proteome</keyword>
<dbReference type="AlphaFoldDB" id="A0A2T3G3R9"/>
<dbReference type="SUPFAM" id="SSF46785">
    <property type="entry name" value="Winged helix' DNA-binding domain"/>
    <property type="match status" value="1"/>
</dbReference>
<proteinExistence type="predicted"/>
<dbReference type="CDD" id="cd00092">
    <property type="entry name" value="HTH_CRP"/>
    <property type="match status" value="1"/>
</dbReference>
<name>A0A2T3G3R9_9FIRM</name>
<keyword evidence="3" id="KW-0804">Transcription</keyword>
<dbReference type="InterPro" id="IPR018490">
    <property type="entry name" value="cNMP-bd_dom_sf"/>
</dbReference>
<accession>A0A2T3G3R9</accession>
<organism evidence="7 8">
    <name type="scientific">Faecalibacillus faecis</name>
    <dbReference type="NCBI Taxonomy" id="1982628"/>
    <lineage>
        <taxon>Bacteria</taxon>
        <taxon>Bacillati</taxon>
        <taxon>Bacillota</taxon>
        <taxon>Erysipelotrichia</taxon>
        <taxon>Erysipelotrichales</taxon>
        <taxon>Coprobacillaceae</taxon>
        <taxon>Faecalibacillus</taxon>
    </lineage>
</organism>
<dbReference type="GO" id="GO:0003677">
    <property type="term" value="F:DNA binding"/>
    <property type="evidence" value="ECO:0007669"/>
    <property type="project" value="UniProtKB-KW"/>
</dbReference>
<evidence type="ECO:0000313" key="8">
    <source>
        <dbReference type="Proteomes" id="UP000241201"/>
    </source>
</evidence>
<dbReference type="PROSITE" id="PS51063">
    <property type="entry name" value="HTH_CRP_2"/>
    <property type="match status" value="1"/>
</dbReference>
<dbReference type="PRINTS" id="PR00034">
    <property type="entry name" value="HTHCRP"/>
</dbReference>
<keyword evidence="1" id="KW-0805">Transcription regulation</keyword>
<dbReference type="InterPro" id="IPR036390">
    <property type="entry name" value="WH_DNA-bd_sf"/>
</dbReference>
<dbReference type="PANTHER" id="PTHR24567:SF74">
    <property type="entry name" value="HTH-TYPE TRANSCRIPTIONAL REGULATOR ARCR"/>
    <property type="match status" value="1"/>
</dbReference>
<dbReference type="CDD" id="cd00038">
    <property type="entry name" value="CAP_ED"/>
    <property type="match status" value="1"/>
</dbReference>
<dbReference type="PANTHER" id="PTHR24567">
    <property type="entry name" value="CRP FAMILY TRANSCRIPTIONAL REGULATORY PROTEIN"/>
    <property type="match status" value="1"/>
</dbReference>
<dbReference type="InterPro" id="IPR000595">
    <property type="entry name" value="cNMP-bd_dom"/>
</dbReference>
<dbReference type="GO" id="GO:0003700">
    <property type="term" value="F:DNA-binding transcription factor activity"/>
    <property type="evidence" value="ECO:0007669"/>
    <property type="project" value="TreeGrafter"/>
</dbReference>
<dbReference type="InterPro" id="IPR036388">
    <property type="entry name" value="WH-like_DNA-bd_sf"/>
</dbReference>
<dbReference type="SMART" id="SM00419">
    <property type="entry name" value="HTH_CRP"/>
    <property type="match status" value="1"/>
</dbReference>
<sequence>MKINDELFDYFKQAGTIKHYQKNDIIYMQDDHADELCLVLKGRVRVYHITKNGDEINYDVLDKGRIFGESSLYENAYRPTTVSAINDVEIITCHLEDLYPYLSSSLDLTITLLKMFNDNCNHLTQLLKWAQTYDRFEKVAAFLYELSATNNIEKNLLFGDIPYTHQEIADSLAISRVTVTKVLNQFKEEGLISIEYGHIKVLKRDKLYERYLSTLV</sequence>
<evidence type="ECO:0000259" key="5">
    <source>
        <dbReference type="PROSITE" id="PS51063"/>
    </source>
</evidence>
<dbReference type="EMBL" id="PYLP01000001">
    <property type="protein sequence ID" value="PST42177.1"/>
    <property type="molecule type" value="Genomic_DNA"/>
</dbReference>
<dbReference type="Pfam" id="PF13545">
    <property type="entry name" value="HTH_Crp_2"/>
    <property type="match status" value="1"/>
</dbReference>
<dbReference type="SMART" id="SM00100">
    <property type="entry name" value="cNMP"/>
    <property type="match status" value="1"/>
</dbReference>
<dbReference type="Gene3D" id="2.60.120.10">
    <property type="entry name" value="Jelly Rolls"/>
    <property type="match status" value="1"/>
</dbReference>
<comment type="caution">
    <text evidence="7">The sequence shown here is derived from an EMBL/GenBank/DDBJ whole genome shotgun (WGS) entry which is preliminary data.</text>
</comment>
<protein>
    <submittedName>
        <fullName evidence="7">Crp/Fnr family transcriptional regulator</fullName>
    </submittedName>
</protein>
<evidence type="ECO:0000259" key="4">
    <source>
        <dbReference type="PROSITE" id="PS50042"/>
    </source>
</evidence>
<dbReference type="Gene3D" id="1.10.10.10">
    <property type="entry name" value="Winged helix-like DNA-binding domain superfamily/Winged helix DNA-binding domain"/>
    <property type="match status" value="1"/>
</dbReference>
<dbReference type="InterPro" id="IPR014710">
    <property type="entry name" value="RmlC-like_jellyroll"/>
</dbReference>
<dbReference type="InterPro" id="IPR050397">
    <property type="entry name" value="Env_Response_Regulators"/>
</dbReference>
<evidence type="ECO:0000313" key="6">
    <source>
        <dbReference type="EMBL" id="MCB8610506.1"/>
    </source>
</evidence>
<dbReference type="GeneID" id="77469695"/>
<dbReference type="RefSeq" id="WP_106986962.1">
    <property type="nucleotide sequence ID" value="NZ_DAWBWI010000261.1"/>
</dbReference>
<evidence type="ECO:0000256" key="2">
    <source>
        <dbReference type="ARBA" id="ARBA00023125"/>
    </source>
</evidence>
<dbReference type="Proteomes" id="UP001198439">
    <property type="component" value="Unassembled WGS sequence"/>
</dbReference>
<gene>
    <name evidence="7" type="ORF">C7U55_01065</name>
    <name evidence="6" type="ORF">LJD69_07865</name>
</gene>
<feature type="domain" description="Cyclic nucleotide-binding" evidence="4">
    <location>
        <begin position="18"/>
        <end position="90"/>
    </location>
</feature>
<reference evidence="8" key="1">
    <citation type="submission" date="2018-03" db="EMBL/GenBank/DDBJ databases">
        <title>Lachnoclostridium SNUG30370 gen.nov., sp.nov., isolated from human faeces.</title>
        <authorList>
            <person name="Seo B."/>
            <person name="Jeon K."/>
            <person name="Ko G."/>
        </authorList>
    </citation>
    <scope>NUCLEOTIDE SEQUENCE [LARGE SCALE GENOMIC DNA]</scope>
    <source>
        <strain evidence="8">SNUG30370</strain>
    </source>
</reference>
<dbReference type="SUPFAM" id="SSF51206">
    <property type="entry name" value="cAMP-binding domain-like"/>
    <property type="match status" value="1"/>
</dbReference>
<dbReference type="EMBL" id="JAJDKZ010000019">
    <property type="protein sequence ID" value="MCB8610506.1"/>
    <property type="molecule type" value="Genomic_DNA"/>
</dbReference>
<evidence type="ECO:0000256" key="3">
    <source>
        <dbReference type="ARBA" id="ARBA00023163"/>
    </source>
</evidence>
<dbReference type="GO" id="GO:0005829">
    <property type="term" value="C:cytosol"/>
    <property type="evidence" value="ECO:0007669"/>
    <property type="project" value="TreeGrafter"/>
</dbReference>
<evidence type="ECO:0000256" key="1">
    <source>
        <dbReference type="ARBA" id="ARBA00023015"/>
    </source>
</evidence>
<keyword evidence="2" id="KW-0238">DNA-binding</keyword>
<reference evidence="6" key="3">
    <citation type="submission" date="2021-10" db="EMBL/GenBank/DDBJ databases">
        <title>Collection of gut derived symbiotic bacterial strains cultured from healthy donors.</title>
        <authorList>
            <person name="Lin H."/>
            <person name="Littmann E."/>
            <person name="Kohout C."/>
            <person name="Pamer E.G."/>
        </authorList>
    </citation>
    <scope>NUCLEOTIDE SEQUENCE</scope>
    <source>
        <strain evidence="6">DFI.4.48</strain>
    </source>
</reference>
<feature type="domain" description="HTH crp-type" evidence="5">
    <location>
        <begin position="133"/>
        <end position="205"/>
    </location>
</feature>